<evidence type="ECO:0000313" key="3">
    <source>
        <dbReference type="Proteomes" id="UP000281553"/>
    </source>
</evidence>
<accession>A0A3P7MG30</accession>
<proteinExistence type="predicted"/>
<dbReference type="EMBL" id="UYRU01067457">
    <property type="protein sequence ID" value="VDN16881.1"/>
    <property type="molecule type" value="Genomic_DNA"/>
</dbReference>
<protein>
    <submittedName>
        <fullName evidence="2">Uncharacterized protein</fullName>
    </submittedName>
</protein>
<gene>
    <name evidence="2" type="ORF">DILT_LOCUS12712</name>
</gene>
<organism evidence="2 3">
    <name type="scientific">Dibothriocephalus latus</name>
    <name type="common">Fish tapeworm</name>
    <name type="synonym">Diphyllobothrium latum</name>
    <dbReference type="NCBI Taxonomy" id="60516"/>
    <lineage>
        <taxon>Eukaryota</taxon>
        <taxon>Metazoa</taxon>
        <taxon>Spiralia</taxon>
        <taxon>Lophotrochozoa</taxon>
        <taxon>Platyhelminthes</taxon>
        <taxon>Cestoda</taxon>
        <taxon>Eucestoda</taxon>
        <taxon>Diphyllobothriidea</taxon>
        <taxon>Diphyllobothriidae</taxon>
        <taxon>Dibothriocephalus</taxon>
    </lineage>
</organism>
<sequence>MQNMNLCRKTCSLKPKSTPRKPWKKPTTLMRKWNKSLLQIKPL</sequence>
<dbReference type="AlphaFoldDB" id="A0A3P7MG30"/>
<evidence type="ECO:0000313" key="2">
    <source>
        <dbReference type="EMBL" id="VDN16881.1"/>
    </source>
</evidence>
<reference evidence="2 3" key="1">
    <citation type="submission" date="2018-11" db="EMBL/GenBank/DDBJ databases">
        <authorList>
            <consortium name="Pathogen Informatics"/>
        </authorList>
    </citation>
    <scope>NUCLEOTIDE SEQUENCE [LARGE SCALE GENOMIC DNA]</scope>
</reference>
<keyword evidence="3" id="KW-1185">Reference proteome</keyword>
<dbReference type="Proteomes" id="UP000281553">
    <property type="component" value="Unassembled WGS sequence"/>
</dbReference>
<name>A0A3P7MG30_DIBLA</name>
<feature type="region of interest" description="Disordered" evidence="1">
    <location>
        <begin position="1"/>
        <end position="25"/>
    </location>
</feature>
<evidence type="ECO:0000256" key="1">
    <source>
        <dbReference type="SAM" id="MobiDB-lite"/>
    </source>
</evidence>